<comment type="caution">
    <text evidence="4">The sequence shown here is derived from an EMBL/GenBank/DDBJ whole genome shotgun (WGS) entry which is preliminary data.</text>
</comment>
<dbReference type="InterPro" id="IPR050266">
    <property type="entry name" value="AB_hydrolase_sf"/>
</dbReference>
<dbReference type="Pfam" id="PF00561">
    <property type="entry name" value="Abhydrolase_1"/>
    <property type="match status" value="1"/>
</dbReference>
<reference evidence="4 5" key="1">
    <citation type="submission" date="2024-11" db="EMBL/GenBank/DDBJ databases">
        <authorList>
            <person name="Lucas J.A."/>
        </authorList>
    </citation>
    <scope>NUCLEOTIDE SEQUENCE [LARGE SCALE GENOMIC DNA]</scope>
    <source>
        <strain evidence="4 5">Z 5.4</strain>
    </source>
</reference>
<dbReference type="PANTHER" id="PTHR43798:SF33">
    <property type="entry name" value="HYDROLASE, PUTATIVE (AFU_ORTHOLOGUE AFUA_2G14860)-RELATED"/>
    <property type="match status" value="1"/>
</dbReference>
<organism evidence="4 5">
    <name type="scientific">Bacillus salipaludis</name>
    <dbReference type="NCBI Taxonomy" id="2547811"/>
    <lineage>
        <taxon>Bacteria</taxon>
        <taxon>Bacillati</taxon>
        <taxon>Bacillota</taxon>
        <taxon>Bacilli</taxon>
        <taxon>Bacillales</taxon>
        <taxon>Bacillaceae</taxon>
        <taxon>Bacillus</taxon>
    </lineage>
</organism>
<comment type="similarity">
    <text evidence="1">Belongs to the peptidase S33 family.</text>
</comment>
<sequence>MEHTKYFNLRGTKIFVKTIGSGTPIIFLHGGPGGEHRFFLPHMEPLSQDFRLIFYDQRCGMSEKPSNENSYSLEDEVETLEELRMNLGLEKLNLIGESWGSMLALLYAVKYTNNVNKILLNAAVGASVEGFNEFEKELFSRFTDKDKERVNEILPKLETGEAVKNELFDVIDPYYVYHVESLKRKTKTTSNPDVNRIMWREIEEHYDPRNELHKLENIPISIVQGEKDLITPIKLEDLLLRFLPKAEFTVLLECGHWSVVEQ</sequence>
<dbReference type="Proteomes" id="UP001623041">
    <property type="component" value="Unassembled WGS sequence"/>
</dbReference>
<accession>A0ABW8RCP2</accession>
<gene>
    <name evidence="4" type="ORF">ACJEBI_03405</name>
</gene>
<dbReference type="PRINTS" id="PR00793">
    <property type="entry name" value="PROAMNOPTASE"/>
</dbReference>
<dbReference type="InterPro" id="IPR002410">
    <property type="entry name" value="Peptidase_S33"/>
</dbReference>
<evidence type="ECO:0000313" key="4">
    <source>
        <dbReference type="EMBL" id="MFK9090534.1"/>
    </source>
</evidence>
<dbReference type="PANTHER" id="PTHR43798">
    <property type="entry name" value="MONOACYLGLYCEROL LIPASE"/>
    <property type="match status" value="1"/>
</dbReference>
<dbReference type="RefSeq" id="WP_406579223.1">
    <property type="nucleotide sequence ID" value="NZ_JBJHQH010000002.1"/>
</dbReference>
<dbReference type="InterPro" id="IPR029058">
    <property type="entry name" value="AB_hydrolase_fold"/>
</dbReference>
<feature type="domain" description="AB hydrolase-1" evidence="3">
    <location>
        <begin position="24"/>
        <end position="261"/>
    </location>
</feature>
<dbReference type="SUPFAM" id="SSF53474">
    <property type="entry name" value="alpha/beta-Hydrolases"/>
    <property type="match status" value="1"/>
</dbReference>
<keyword evidence="5" id="KW-1185">Reference proteome</keyword>
<dbReference type="EMBL" id="JBJHQH010000002">
    <property type="protein sequence ID" value="MFK9090534.1"/>
    <property type="molecule type" value="Genomic_DNA"/>
</dbReference>
<protein>
    <submittedName>
        <fullName evidence="4">Alpha/beta fold hydrolase</fullName>
    </submittedName>
</protein>
<evidence type="ECO:0000313" key="5">
    <source>
        <dbReference type="Proteomes" id="UP001623041"/>
    </source>
</evidence>
<evidence type="ECO:0000256" key="2">
    <source>
        <dbReference type="ARBA" id="ARBA00022801"/>
    </source>
</evidence>
<evidence type="ECO:0000256" key="1">
    <source>
        <dbReference type="ARBA" id="ARBA00010088"/>
    </source>
</evidence>
<dbReference type="InterPro" id="IPR000073">
    <property type="entry name" value="AB_hydrolase_1"/>
</dbReference>
<evidence type="ECO:0000259" key="3">
    <source>
        <dbReference type="Pfam" id="PF00561"/>
    </source>
</evidence>
<dbReference type="GO" id="GO:0016787">
    <property type="term" value="F:hydrolase activity"/>
    <property type="evidence" value="ECO:0007669"/>
    <property type="project" value="UniProtKB-KW"/>
</dbReference>
<keyword evidence="2 4" id="KW-0378">Hydrolase</keyword>
<proteinExistence type="inferred from homology"/>
<name>A0ABW8RCP2_9BACI</name>
<dbReference type="Gene3D" id="3.40.50.1820">
    <property type="entry name" value="alpha/beta hydrolase"/>
    <property type="match status" value="1"/>
</dbReference>